<gene>
    <name evidence="2" type="primary">RvY_10134</name>
    <name evidence="2" type="synonym">RvY_10134.2</name>
    <name evidence="2" type="ORF">RvY_10134-2</name>
</gene>
<evidence type="ECO:0000313" key="2">
    <source>
        <dbReference type="EMBL" id="GAU99089.1"/>
    </source>
</evidence>
<dbReference type="Proteomes" id="UP000186922">
    <property type="component" value="Unassembled WGS sequence"/>
</dbReference>
<feature type="compositionally biased region" description="Polar residues" evidence="1">
    <location>
        <begin position="64"/>
        <end position="74"/>
    </location>
</feature>
<reference evidence="2 3" key="1">
    <citation type="journal article" date="2016" name="Nat. Commun.">
        <title>Extremotolerant tardigrade genome and improved radiotolerance of human cultured cells by tardigrade-unique protein.</title>
        <authorList>
            <person name="Hashimoto T."/>
            <person name="Horikawa D.D."/>
            <person name="Saito Y."/>
            <person name="Kuwahara H."/>
            <person name="Kozuka-Hata H."/>
            <person name="Shin-I T."/>
            <person name="Minakuchi Y."/>
            <person name="Ohishi K."/>
            <person name="Motoyama A."/>
            <person name="Aizu T."/>
            <person name="Enomoto A."/>
            <person name="Kondo K."/>
            <person name="Tanaka S."/>
            <person name="Hara Y."/>
            <person name="Koshikawa S."/>
            <person name="Sagara H."/>
            <person name="Miura T."/>
            <person name="Yokobori S."/>
            <person name="Miyagawa K."/>
            <person name="Suzuki Y."/>
            <person name="Kubo T."/>
            <person name="Oyama M."/>
            <person name="Kohara Y."/>
            <person name="Fujiyama A."/>
            <person name="Arakawa K."/>
            <person name="Katayama T."/>
            <person name="Toyoda A."/>
            <person name="Kunieda T."/>
        </authorList>
    </citation>
    <scope>NUCLEOTIDE SEQUENCE [LARGE SCALE GENOMIC DNA]</scope>
    <source>
        <strain evidence="2 3">YOKOZUNA-1</strain>
    </source>
</reference>
<accession>A0A1D1VBS7</accession>
<evidence type="ECO:0000313" key="3">
    <source>
        <dbReference type="Proteomes" id="UP000186922"/>
    </source>
</evidence>
<organism evidence="2 3">
    <name type="scientific">Ramazzottius varieornatus</name>
    <name type="common">Water bear</name>
    <name type="synonym">Tardigrade</name>
    <dbReference type="NCBI Taxonomy" id="947166"/>
    <lineage>
        <taxon>Eukaryota</taxon>
        <taxon>Metazoa</taxon>
        <taxon>Ecdysozoa</taxon>
        <taxon>Tardigrada</taxon>
        <taxon>Eutardigrada</taxon>
        <taxon>Parachela</taxon>
        <taxon>Hypsibioidea</taxon>
        <taxon>Ramazzottiidae</taxon>
        <taxon>Ramazzottius</taxon>
    </lineage>
</organism>
<keyword evidence="3" id="KW-1185">Reference proteome</keyword>
<sequence length="84" mass="8987">MDTMTTIPLSQATKYAAQEDCGSSNNNQSFLLSGWSGTWRTGCSNRCSSRNSLFNAVSPIPKNLISSRNSSNDTRGGLISSPPL</sequence>
<feature type="region of interest" description="Disordered" evidence="1">
    <location>
        <begin position="63"/>
        <end position="84"/>
    </location>
</feature>
<dbReference type="AlphaFoldDB" id="A0A1D1VBS7"/>
<protein>
    <submittedName>
        <fullName evidence="2">Uncharacterized protein</fullName>
    </submittedName>
</protein>
<comment type="caution">
    <text evidence="2">The sequence shown here is derived from an EMBL/GenBank/DDBJ whole genome shotgun (WGS) entry which is preliminary data.</text>
</comment>
<proteinExistence type="predicted"/>
<dbReference type="EMBL" id="BDGG01000005">
    <property type="protein sequence ID" value="GAU99089.1"/>
    <property type="molecule type" value="Genomic_DNA"/>
</dbReference>
<evidence type="ECO:0000256" key="1">
    <source>
        <dbReference type="SAM" id="MobiDB-lite"/>
    </source>
</evidence>
<name>A0A1D1VBS7_RAMVA</name>